<evidence type="ECO:0000313" key="1">
    <source>
        <dbReference type="EMBL" id="MDU8887232.1"/>
    </source>
</evidence>
<proteinExistence type="predicted"/>
<protein>
    <recommendedName>
        <fullName evidence="3">DUF3887 domain-containing protein</fullName>
    </recommendedName>
</protein>
<sequence>MKRLIIFIAIIVSAKGFSQETYVQSNAVQITDEKSFNETLSLNQILNLKWKHDLSTHNFSPKRNEKFITGKVNAYHFAVFEKDILITEVVDLKVEFHMDKYNNKMALLNVHIPLKFIQ</sequence>
<dbReference type="Proteomes" id="UP001268651">
    <property type="component" value="Unassembled WGS sequence"/>
</dbReference>
<name>A0ABU3UA57_9FLAO</name>
<accession>A0ABU3UA57</accession>
<gene>
    <name evidence="1" type="ORF">RXV94_13755</name>
</gene>
<evidence type="ECO:0008006" key="3">
    <source>
        <dbReference type="Google" id="ProtNLM"/>
    </source>
</evidence>
<dbReference type="EMBL" id="JAWHTF010000009">
    <property type="protein sequence ID" value="MDU8887232.1"/>
    <property type="molecule type" value="Genomic_DNA"/>
</dbReference>
<organism evidence="1 2">
    <name type="scientific">Gilvirhabdus luticola</name>
    <dbReference type="NCBI Taxonomy" id="3079858"/>
    <lineage>
        <taxon>Bacteria</taxon>
        <taxon>Pseudomonadati</taxon>
        <taxon>Bacteroidota</taxon>
        <taxon>Flavobacteriia</taxon>
        <taxon>Flavobacteriales</taxon>
        <taxon>Flavobacteriaceae</taxon>
        <taxon>Gilvirhabdus</taxon>
    </lineage>
</organism>
<evidence type="ECO:0000313" key="2">
    <source>
        <dbReference type="Proteomes" id="UP001268651"/>
    </source>
</evidence>
<dbReference type="RefSeq" id="WP_316663361.1">
    <property type="nucleotide sequence ID" value="NZ_JAWHTF010000009.1"/>
</dbReference>
<reference evidence="1 2" key="1">
    <citation type="submission" date="2023-10" db="EMBL/GenBank/DDBJ databases">
        <title>Marimonas sp. nov. isolated from tidal mud flat.</title>
        <authorList>
            <person name="Jaincy N.J."/>
            <person name="Srinivasan S."/>
            <person name="Lee S.-S."/>
        </authorList>
    </citation>
    <scope>NUCLEOTIDE SEQUENCE [LARGE SCALE GENOMIC DNA]</scope>
    <source>
        <strain evidence="1 2">MJ-SS3</strain>
    </source>
</reference>
<keyword evidence="2" id="KW-1185">Reference proteome</keyword>
<comment type="caution">
    <text evidence="1">The sequence shown here is derived from an EMBL/GenBank/DDBJ whole genome shotgun (WGS) entry which is preliminary data.</text>
</comment>